<comment type="caution">
    <text evidence="2">The sequence shown here is derived from an EMBL/GenBank/DDBJ whole genome shotgun (WGS) entry which is preliminary data.</text>
</comment>
<feature type="region of interest" description="Disordered" evidence="1">
    <location>
        <begin position="46"/>
        <end position="71"/>
    </location>
</feature>
<evidence type="ECO:0000256" key="1">
    <source>
        <dbReference type="SAM" id="MobiDB-lite"/>
    </source>
</evidence>
<keyword evidence="3" id="KW-1185">Reference proteome</keyword>
<evidence type="ECO:0000313" key="2">
    <source>
        <dbReference type="EMBL" id="CAG8649397.1"/>
    </source>
</evidence>
<sequence length="71" mass="8378">CTVSGKVALPGKWVDALPQRYTTRKEKNNGTKSTAKQRLQFYFKKEANRQRRNFQEKKLKNQLAKHLSERV</sequence>
<accession>A0A9N9DVI9</accession>
<organism evidence="2 3">
    <name type="scientific">Ambispora gerdemannii</name>
    <dbReference type="NCBI Taxonomy" id="144530"/>
    <lineage>
        <taxon>Eukaryota</taxon>
        <taxon>Fungi</taxon>
        <taxon>Fungi incertae sedis</taxon>
        <taxon>Mucoromycota</taxon>
        <taxon>Glomeromycotina</taxon>
        <taxon>Glomeromycetes</taxon>
        <taxon>Archaeosporales</taxon>
        <taxon>Ambisporaceae</taxon>
        <taxon>Ambispora</taxon>
    </lineage>
</organism>
<dbReference type="AlphaFoldDB" id="A0A9N9DVI9"/>
<evidence type="ECO:0000313" key="3">
    <source>
        <dbReference type="Proteomes" id="UP000789831"/>
    </source>
</evidence>
<gene>
    <name evidence="2" type="ORF">AGERDE_LOCUS11337</name>
</gene>
<proteinExistence type="predicted"/>
<feature type="compositionally biased region" description="Basic and acidic residues" evidence="1">
    <location>
        <begin position="46"/>
        <end position="59"/>
    </location>
</feature>
<feature type="non-terminal residue" evidence="2">
    <location>
        <position position="1"/>
    </location>
</feature>
<name>A0A9N9DVI9_9GLOM</name>
<protein>
    <submittedName>
        <fullName evidence="2">7568_t:CDS:1</fullName>
    </submittedName>
</protein>
<dbReference type="EMBL" id="CAJVPL010004600">
    <property type="protein sequence ID" value="CAG8649397.1"/>
    <property type="molecule type" value="Genomic_DNA"/>
</dbReference>
<reference evidence="2" key="1">
    <citation type="submission" date="2021-06" db="EMBL/GenBank/DDBJ databases">
        <authorList>
            <person name="Kallberg Y."/>
            <person name="Tangrot J."/>
            <person name="Rosling A."/>
        </authorList>
    </citation>
    <scope>NUCLEOTIDE SEQUENCE</scope>
    <source>
        <strain evidence="2">MT106</strain>
    </source>
</reference>
<dbReference type="Proteomes" id="UP000789831">
    <property type="component" value="Unassembled WGS sequence"/>
</dbReference>